<feature type="compositionally biased region" description="Basic and acidic residues" evidence="7">
    <location>
        <begin position="21"/>
        <end position="32"/>
    </location>
</feature>
<organism evidence="10 12">
    <name type="scientific">Salinicoccus roseus</name>
    <dbReference type="NCBI Taxonomy" id="45670"/>
    <lineage>
        <taxon>Bacteria</taxon>
        <taxon>Bacillati</taxon>
        <taxon>Bacillota</taxon>
        <taxon>Bacilli</taxon>
        <taxon>Bacillales</taxon>
        <taxon>Staphylococcaceae</taxon>
        <taxon>Salinicoccus</taxon>
    </lineage>
</organism>
<dbReference type="GO" id="GO:0012505">
    <property type="term" value="C:endomembrane system"/>
    <property type="evidence" value="ECO:0007669"/>
    <property type="project" value="UniProtKB-SubCell"/>
</dbReference>
<feature type="compositionally biased region" description="Basic residues" evidence="7">
    <location>
        <begin position="1"/>
        <end position="20"/>
    </location>
</feature>
<keyword evidence="8" id="KW-0812">Transmembrane</keyword>
<comment type="similarity">
    <text evidence="2">Belongs to the peptidase S1C family.</text>
</comment>
<reference evidence="11" key="3">
    <citation type="submission" date="2022-12" db="EMBL/GenBank/DDBJ databases">
        <title>Genome analysis and biological profiling of marine Salinicoccus roseus MOSEL-ME25.</title>
        <authorList>
            <person name="Mirza F.T."/>
            <person name="Xie Y."/>
            <person name="Shinwari Z.K."/>
        </authorList>
    </citation>
    <scope>NUCLEOTIDE SEQUENCE</scope>
    <source>
        <strain evidence="11">MOSEL-ME25</strain>
    </source>
</reference>
<keyword evidence="4" id="KW-0645">Protease</keyword>
<dbReference type="InterPro" id="IPR001478">
    <property type="entry name" value="PDZ"/>
</dbReference>
<dbReference type="EMBL" id="JABEVU030000001">
    <property type="protein sequence ID" value="MDB0579554.1"/>
    <property type="molecule type" value="Genomic_DNA"/>
</dbReference>
<dbReference type="STRING" id="45670.SN16_02050"/>
<dbReference type="InterPro" id="IPR001940">
    <property type="entry name" value="Peptidase_S1C"/>
</dbReference>
<dbReference type="SUPFAM" id="SSF50156">
    <property type="entry name" value="PDZ domain-like"/>
    <property type="match status" value="1"/>
</dbReference>
<evidence type="ECO:0000259" key="9">
    <source>
        <dbReference type="PROSITE" id="PS50106"/>
    </source>
</evidence>
<protein>
    <recommendedName>
        <fullName evidence="3">Serine protease HtrA-like</fullName>
    </recommendedName>
</protein>
<keyword evidence="5" id="KW-0378">Hydrolase</keyword>
<dbReference type="Proteomes" id="UP000527860">
    <property type="component" value="Unassembled WGS sequence"/>
</dbReference>
<dbReference type="InterPro" id="IPR036034">
    <property type="entry name" value="PDZ_sf"/>
</dbReference>
<evidence type="ECO:0000313" key="13">
    <source>
        <dbReference type="Proteomes" id="UP000527860"/>
    </source>
</evidence>
<keyword evidence="13" id="KW-1185">Reference proteome</keyword>
<evidence type="ECO:0000256" key="8">
    <source>
        <dbReference type="SAM" id="Phobius"/>
    </source>
</evidence>
<dbReference type="SMART" id="SM00228">
    <property type="entry name" value="PDZ"/>
    <property type="match status" value="1"/>
</dbReference>
<evidence type="ECO:0000313" key="12">
    <source>
        <dbReference type="Proteomes" id="UP000031546"/>
    </source>
</evidence>
<reference evidence="10 12" key="1">
    <citation type="submission" date="2015-01" db="EMBL/GenBank/DDBJ databases">
        <title>Genome sequences of high lactate-tolerant strain Salinicoccus roseus W12 with industrial interest.</title>
        <authorList>
            <person name="Wang H."/>
            <person name="Yu B."/>
        </authorList>
    </citation>
    <scope>NUCLEOTIDE SEQUENCE [LARGE SCALE GENOMIC DNA]</scope>
    <source>
        <strain evidence="10 12">W12</strain>
    </source>
</reference>
<dbReference type="Pfam" id="PF13365">
    <property type="entry name" value="Trypsin_2"/>
    <property type="match status" value="1"/>
</dbReference>
<feature type="domain" description="PDZ" evidence="9">
    <location>
        <begin position="433"/>
        <end position="511"/>
    </location>
</feature>
<name>A0A0C2HCP6_9STAP</name>
<keyword evidence="8" id="KW-0472">Membrane</keyword>
<dbReference type="SUPFAM" id="SSF50494">
    <property type="entry name" value="Trypsin-like serine proteases"/>
    <property type="match status" value="1"/>
</dbReference>
<keyword evidence="6" id="KW-0720">Serine protease</keyword>
<dbReference type="PRINTS" id="PR00834">
    <property type="entry name" value="PROTEASES2C"/>
</dbReference>
<dbReference type="Gene3D" id="2.30.42.10">
    <property type="match status" value="1"/>
</dbReference>
<evidence type="ECO:0000256" key="4">
    <source>
        <dbReference type="ARBA" id="ARBA00022670"/>
    </source>
</evidence>
<dbReference type="InterPro" id="IPR051201">
    <property type="entry name" value="Chloro_Bact_Ser_Proteases"/>
</dbReference>
<sequence length="546" mass="58996">MERSKKHIIPKDRYRRKRRTFSGDEPERKDGPDQGSSQQDNMTDEREPVSQAPHDEDIETQTAPSDAEEVPATARRRENEQPPETEREYAPGEEGYRDRSAPASMGGTAGMTTGSDDADRTSDDERHINDGNGGSNGNRRRGCLGGFLLPFIAGLLGALAMLLLFNFLNDDGSGGNGAEDGADTEEAADRSVSEENEQEMEDIKGQLKEESGNSDKVISDTTAAIQKAKQSVVSIINLQRMGEVVPGLQEGPESEPEEAGTGSGVIYKLTDEHAYIVTNNHVVEGATELQVNLENGDQLSGEIIGTDLWTDLAVVRVERGNIDDAIDFGNSDQLLVGETAIAIGSPLGQAFSGSVSRGIISGLDRSVPVDIDTDGNYDWEANVLQTDAAINPGNSGGALVDQNGDLIGINSMKISMPTVEGIGFAIPVNEVEQIVTQLEENGEVQRPYLGVLLQDLYTVPAEVLVNEMNLPDDVNSGVIISNVEEGTPADAAGLEALDVVVSLDGNEVQNMMELRKYLYYEKEQGEEMQIEYYRDGQLQQTTATLE</sequence>
<dbReference type="InterPro" id="IPR043504">
    <property type="entry name" value="Peptidase_S1_PA_chymotrypsin"/>
</dbReference>
<evidence type="ECO:0000256" key="2">
    <source>
        <dbReference type="ARBA" id="ARBA00010541"/>
    </source>
</evidence>
<reference evidence="11" key="2">
    <citation type="submission" date="2020-04" db="EMBL/GenBank/DDBJ databases">
        <authorList>
            <person name="Tanveer F."/>
            <person name="Xie Y."/>
            <person name="Shinwari Z.K."/>
        </authorList>
    </citation>
    <scope>NUCLEOTIDE SEQUENCE</scope>
    <source>
        <strain evidence="11">MOSEL-ME25</strain>
    </source>
</reference>
<dbReference type="GeneID" id="77844320"/>
<dbReference type="InterPro" id="IPR009003">
    <property type="entry name" value="Peptidase_S1_PA"/>
</dbReference>
<evidence type="ECO:0000256" key="6">
    <source>
        <dbReference type="ARBA" id="ARBA00022825"/>
    </source>
</evidence>
<comment type="caution">
    <text evidence="10">The sequence shown here is derived from an EMBL/GenBank/DDBJ whole genome shotgun (WGS) entry which is preliminary data.</text>
</comment>
<feature type="transmembrane region" description="Helical" evidence="8">
    <location>
        <begin position="147"/>
        <end position="168"/>
    </location>
</feature>
<dbReference type="EMBL" id="JXII01000002">
    <property type="protein sequence ID" value="KIH71480.1"/>
    <property type="molecule type" value="Genomic_DNA"/>
</dbReference>
<dbReference type="Gene3D" id="2.40.10.10">
    <property type="entry name" value="Trypsin-like serine proteases"/>
    <property type="match status" value="2"/>
</dbReference>
<feature type="compositionally biased region" description="Basic and acidic residues" evidence="7">
    <location>
        <begin position="117"/>
        <end position="129"/>
    </location>
</feature>
<evidence type="ECO:0000256" key="7">
    <source>
        <dbReference type="SAM" id="MobiDB-lite"/>
    </source>
</evidence>
<accession>A0A0C2HCP6</accession>
<evidence type="ECO:0000256" key="3">
    <source>
        <dbReference type="ARBA" id="ARBA00021768"/>
    </source>
</evidence>
<dbReference type="PROSITE" id="PS50106">
    <property type="entry name" value="PDZ"/>
    <property type="match status" value="1"/>
</dbReference>
<dbReference type="RefSeq" id="WP_040104944.1">
    <property type="nucleotide sequence ID" value="NZ_JABEVU030000001.1"/>
</dbReference>
<feature type="region of interest" description="Disordered" evidence="7">
    <location>
        <begin position="176"/>
        <end position="215"/>
    </location>
</feature>
<dbReference type="Proteomes" id="UP000031546">
    <property type="component" value="Unassembled WGS sequence"/>
</dbReference>
<feature type="compositionally biased region" description="Basic and acidic residues" evidence="7">
    <location>
        <begin position="75"/>
        <end position="100"/>
    </location>
</feature>
<evidence type="ECO:0000256" key="5">
    <source>
        <dbReference type="ARBA" id="ARBA00022801"/>
    </source>
</evidence>
<proteinExistence type="inferred from homology"/>
<dbReference type="OrthoDB" id="9758917at2"/>
<feature type="region of interest" description="Disordered" evidence="7">
    <location>
        <begin position="1"/>
        <end position="140"/>
    </location>
</feature>
<dbReference type="GO" id="GO:0004252">
    <property type="term" value="F:serine-type endopeptidase activity"/>
    <property type="evidence" value="ECO:0007669"/>
    <property type="project" value="InterPro"/>
</dbReference>
<gene>
    <name evidence="11" type="ORF">F7P68_0003350</name>
    <name evidence="10" type="ORF">SN16_02050</name>
</gene>
<comment type="subcellular location">
    <subcellularLocation>
        <location evidence="1">Cell membrane</location>
        <topology evidence="1">Single-pass membrane protein</topology>
    </subcellularLocation>
</comment>
<keyword evidence="8" id="KW-1133">Transmembrane helix</keyword>
<dbReference type="PANTHER" id="PTHR43343:SF3">
    <property type="entry name" value="PROTEASE DO-LIKE 8, CHLOROPLASTIC"/>
    <property type="match status" value="1"/>
</dbReference>
<evidence type="ECO:0000256" key="1">
    <source>
        <dbReference type="ARBA" id="ARBA00004162"/>
    </source>
</evidence>
<dbReference type="PANTHER" id="PTHR43343">
    <property type="entry name" value="PEPTIDASE S12"/>
    <property type="match status" value="1"/>
</dbReference>
<feature type="compositionally biased region" description="Basic and acidic residues" evidence="7">
    <location>
        <begin position="201"/>
        <end position="213"/>
    </location>
</feature>
<evidence type="ECO:0000313" key="10">
    <source>
        <dbReference type="EMBL" id="KIH71480.1"/>
    </source>
</evidence>
<dbReference type="GO" id="GO:0006508">
    <property type="term" value="P:proteolysis"/>
    <property type="evidence" value="ECO:0007669"/>
    <property type="project" value="UniProtKB-KW"/>
</dbReference>
<dbReference type="Pfam" id="PF13180">
    <property type="entry name" value="PDZ_2"/>
    <property type="match status" value="1"/>
</dbReference>
<evidence type="ECO:0000313" key="11">
    <source>
        <dbReference type="EMBL" id="MDB0579554.1"/>
    </source>
</evidence>
<feature type="compositionally biased region" description="Low complexity" evidence="7">
    <location>
        <begin position="101"/>
        <end position="115"/>
    </location>
</feature>
<dbReference type="AlphaFoldDB" id="A0A0C2HCP6"/>